<dbReference type="CDD" id="cd07133">
    <property type="entry name" value="ALDH_CALDH_CalB"/>
    <property type="match status" value="1"/>
</dbReference>
<dbReference type="Gene3D" id="3.40.309.10">
    <property type="entry name" value="Aldehyde Dehydrogenase, Chain A, domain 2"/>
    <property type="match status" value="1"/>
</dbReference>
<gene>
    <name evidence="9" type="ORF">FHR90_001746</name>
</gene>
<dbReference type="InterPro" id="IPR029510">
    <property type="entry name" value="Ald_DH_CS_GLU"/>
</dbReference>
<dbReference type="PANTHER" id="PTHR43570">
    <property type="entry name" value="ALDEHYDE DEHYDROGENASE"/>
    <property type="match status" value="1"/>
</dbReference>
<dbReference type="SUPFAM" id="SSF53720">
    <property type="entry name" value="ALDH-like"/>
    <property type="match status" value="1"/>
</dbReference>
<dbReference type="GO" id="GO:0005737">
    <property type="term" value="C:cytoplasm"/>
    <property type="evidence" value="ECO:0007669"/>
    <property type="project" value="TreeGrafter"/>
</dbReference>
<dbReference type="EMBL" id="JACHXV010000005">
    <property type="protein sequence ID" value="MBB3173914.1"/>
    <property type="molecule type" value="Genomic_DNA"/>
</dbReference>
<comment type="similarity">
    <text evidence="1 4 7">Belongs to the aldehyde dehydrogenase family.</text>
</comment>
<dbReference type="InterPro" id="IPR015590">
    <property type="entry name" value="Aldehyde_DH_dom"/>
</dbReference>
<feature type="domain" description="Aldehyde dehydrogenase" evidence="8">
    <location>
        <begin position="33"/>
        <end position="444"/>
    </location>
</feature>
<dbReference type="InterPro" id="IPR016162">
    <property type="entry name" value="Ald_DH_N"/>
</dbReference>
<keyword evidence="10" id="KW-1185">Reference proteome</keyword>
<evidence type="ECO:0000256" key="4">
    <source>
        <dbReference type="PIRNR" id="PIRNR036492"/>
    </source>
</evidence>
<dbReference type="PANTHER" id="PTHR43570:SF20">
    <property type="entry name" value="ALDEHYDE DEHYDROGENASE ALDX-RELATED"/>
    <property type="match status" value="1"/>
</dbReference>
<dbReference type="Pfam" id="PF00171">
    <property type="entry name" value="Aldedh"/>
    <property type="match status" value="1"/>
</dbReference>
<dbReference type="InterPro" id="IPR016163">
    <property type="entry name" value="Ald_DH_C"/>
</dbReference>
<dbReference type="InterPro" id="IPR016161">
    <property type="entry name" value="Ald_DH/histidinol_DH"/>
</dbReference>
<proteinExistence type="inferred from homology"/>
<evidence type="ECO:0000256" key="2">
    <source>
        <dbReference type="ARBA" id="ARBA00023002"/>
    </source>
</evidence>
<dbReference type="PROSITE" id="PS00687">
    <property type="entry name" value="ALDEHYDE_DEHYDR_GLU"/>
    <property type="match status" value="1"/>
</dbReference>
<evidence type="ECO:0000313" key="9">
    <source>
        <dbReference type="EMBL" id="MBB3173914.1"/>
    </source>
</evidence>
<accession>A0A839V013</accession>
<dbReference type="Proteomes" id="UP000557688">
    <property type="component" value="Unassembled WGS sequence"/>
</dbReference>
<evidence type="ECO:0000256" key="1">
    <source>
        <dbReference type="ARBA" id="ARBA00009986"/>
    </source>
</evidence>
<protein>
    <recommendedName>
        <fullName evidence="4">Aldehyde dehydrogenase</fullName>
    </recommendedName>
</protein>
<dbReference type="InterPro" id="IPR016160">
    <property type="entry name" value="Ald_DH_CS_CYS"/>
</dbReference>
<name>A0A839V013_9PROT</name>
<feature type="active site" evidence="5 6">
    <location>
        <position position="221"/>
    </location>
</feature>
<evidence type="ECO:0000256" key="6">
    <source>
        <dbReference type="PROSITE-ProRule" id="PRU10007"/>
    </source>
</evidence>
<dbReference type="GO" id="GO:0004029">
    <property type="term" value="F:aldehyde dehydrogenase (NAD+) activity"/>
    <property type="evidence" value="ECO:0007669"/>
    <property type="project" value="TreeGrafter"/>
</dbReference>
<dbReference type="PIRSF" id="PIRSF036492">
    <property type="entry name" value="ALDH"/>
    <property type="match status" value="1"/>
</dbReference>
<keyword evidence="2 4" id="KW-0560">Oxidoreductase</keyword>
<dbReference type="AlphaFoldDB" id="A0A839V013"/>
<dbReference type="InterPro" id="IPR012394">
    <property type="entry name" value="Aldehyde_DH_NAD(P)"/>
</dbReference>
<keyword evidence="3" id="KW-0520">NAD</keyword>
<evidence type="ECO:0000259" key="8">
    <source>
        <dbReference type="Pfam" id="PF00171"/>
    </source>
</evidence>
<reference evidence="9 10" key="1">
    <citation type="submission" date="2020-08" db="EMBL/GenBank/DDBJ databases">
        <title>Genomic Encyclopedia of Type Strains, Phase III (KMG-III): the genomes of soil and plant-associated and newly described type strains.</title>
        <authorList>
            <person name="Whitman W."/>
        </authorList>
    </citation>
    <scope>NUCLEOTIDE SEQUENCE [LARGE SCALE GENOMIC DNA]</scope>
    <source>
        <strain evidence="9 10">CECT 8088</strain>
    </source>
</reference>
<organism evidence="9 10">
    <name type="scientific">Endobacter medicaginis</name>
    <dbReference type="NCBI Taxonomy" id="1181271"/>
    <lineage>
        <taxon>Bacteria</taxon>
        <taxon>Pseudomonadati</taxon>
        <taxon>Pseudomonadota</taxon>
        <taxon>Alphaproteobacteria</taxon>
        <taxon>Acetobacterales</taxon>
        <taxon>Acetobacteraceae</taxon>
        <taxon>Endobacter</taxon>
    </lineage>
</organism>
<dbReference type="Gene3D" id="3.40.605.10">
    <property type="entry name" value="Aldehyde Dehydrogenase, Chain A, domain 1"/>
    <property type="match status" value="1"/>
</dbReference>
<comment type="caution">
    <text evidence="9">The sequence shown here is derived from an EMBL/GenBank/DDBJ whole genome shotgun (WGS) entry which is preliminary data.</text>
</comment>
<feature type="active site" evidence="5">
    <location>
        <position position="255"/>
    </location>
</feature>
<evidence type="ECO:0000256" key="7">
    <source>
        <dbReference type="RuleBase" id="RU003345"/>
    </source>
</evidence>
<dbReference type="GO" id="GO:0006081">
    <property type="term" value="P:aldehyde metabolic process"/>
    <property type="evidence" value="ECO:0007669"/>
    <property type="project" value="InterPro"/>
</dbReference>
<evidence type="ECO:0000256" key="3">
    <source>
        <dbReference type="ARBA" id="ARBA00023027"/>
    </source>
</evidence>
<evidence type="ECO:0000256" key="5">
    <source>
        <dbReference type="PIRSR" id="PIRSR036492-1"/>
    </source>
</evidence>
<dbReference type="PROSITE" id="PS00070">
    <property type="entry name" value="ALDEHYDE_DEHYDR_CYS"/>
    <property type="match status" value="1"/>
</dbReference>
<evidence type="ECO:0000313" key="10">
    <source>
        <dbReference type="Proteomes" id="UP000557688"/>
    </source>
</evidence>
<sequence length="476" mass="50964">MADGIHVDPQAGAMASLLDRQRAAFLRDGPPDLRARRTALARLRAAVLSNRAALVEAISADFGHRAAPETDLLEIVPTLQAIDYLRHRLARFMRPERRHVAATYRLGQARVVHQPKGVIGIMAPWNYPFSLTMIPLATALAAGNRAMLKPSEHTPRTTAAIEALCGTTFAAEEVAVVSGDARIGAAFSGLAFDHLLFTGSTSVGRHVMRAASENLVPVTLELGGKSPVVVAPGAVDDRTVAAIAYGKLANGGQTCVAPDYALVHEDEIDAFAARYDAAVRRLYPAGPDSDDYTAIINDAHLARLSGLADEARRRGARVIEIGAPRQGASNTRKMTPLLVLDAPDDAGVMCDEIFGPILPIRAYRRIDDAIAYINARPRPLALYHFGPDDADRAAVLRRTTSGGVGINTTLLHVAQDDLPFGGIGPSGMGAYHGIEGFRSMSHAKGIFAQGRLDLPRLVRPPYGRLVDLTRRMLLGG</sequence>